<comment type="function">
    <text evidence="1 11">Assembles around the rod to form the L-ring and probably protects the motor/basal body from shearing forces during rotation.</text>
</comment>
<evidence type="ECO:0000256" key="8">
    <source>
        <dbReference type="ARBA" id="ARBA00023143"/>
    </source>
</evidence>
<name>A0AAN2BLR3_9GAMM</name>
<accession>A0AAN2BLR3</accession>
<dbReference type="HAMAP" id="MF_00415">
    <property type="entry name" value="FlgH"/>
    <property type="match status" value="1"/>
</dbReference>
<dbReference type="GO" id="GO:0003774">
    <property type="term" value="F:cytoskeletal motor activity"/>
    <property type="evidence" value="ECO:0007669"/>
    <property type="project" value="InterPro"/>
</dbReference>
<dbReference type="PANTHER" id="PTHR34933">
    <property type="entry name" value="FLAGELLAR L-RING PROTEIN"/>
    <property type="match status" value="1"/>
</dbReference>
<keyword evidence="13" id="KW-0969">Cilium</keyword>
<keyword evidence="13" id="KW-0966">Cell projection</keyword>
<dbReference type="Proteomes" id="UP001320119">
    <property type="component" value="Chromosome"/>
</dbReference>
<dbReference type="RefSeq" id="WP_236984452.1">
    <property type="nucleotide sequence ID" value="NZ_AP023086.1"/>
</dbReference>
<keyword evidence="6 11" id="KW-0472">Membrane</keyword>
<evidence type="ECO:0000313" key="14">
    <source>
        <dbReference type="Proteomes" id="UP001320119"/>
    </source>
</evidence>
<keyword evidence="8 11" id="KW-0975">Bacterial flagellum</keyword>
<keyword evidence="13" id="KW-0282">Flagellum</keyword>
<dbReference type="InterPro" id="IPR000527">
    <property type="entry name" value="Flag_Lring"/>
</dbReference>
<evidence type="ECO:0000256" key="2">
    <source>
        <dbReference type="ARBA" id="ARBA00004635"/>
    </source>
</evidence>
<dbReference type="Pfam" id="PF02107">
    <property type="entry name" value="FlgH"/>
    <property type="match status" value="1"/>
</dbReference>
<evidence type="ECO:0000256" key="4">
    <source>
        <dbReference type="ARBA" id="ARBA00011439"/>
    </source>
</evidence>
<dbReference type="GO" id="GO:0009279">
    <property type="term" value="C:cell outer membrane"/>
    <property type="evidence" value="ECO:0007669"/>
    <property type="project" value="UniProtKB-SubCell"/>
</dbReference>
<dbReference type="PRINTS" id="PR01008">
    <property type="entry name" value="FLGLRINGFLGH"/>
</dbReference>
<comment type="similarity">
    <text evidence="3 11">Belongs to the FlgH family.</text>
</comment>
<dbReference type="KEGG" id="marq:MARGE09_P3501"/>
<evidence type="ECO:0000256" key="9">
    <source>
        <dbReference type="ARBA" id="ARBA00023237"/>
    </source>
</evidence>
<dbReference type="PANTHER" id="PTHR34933:SF1">
    <property type="entry name" value="FLAGELLAR L-RING PROTEIN"/>
    <property type="match status" value="1"/>
</dbReference>
<comment type="subunit">
    <text evidence="4 11">The basal body constitutes a major portion of the flagellar organelle and consists of four rings (L,P,S, and M) mounted on a central rod.</text>
</comment>
<dbReference type="PROSITE" id="PS51257">
    <property type="entry name" value="PROKAR_LIPOPROTEIN"/>
    <property type="match status" value="1"/>
</dbReference>
<protein>
    <recommendedName>
        <fullName evidence="11">Flagellar L-ring protein</fullName>
    </recommendedName>
    <alternativeName>
        <fullName evidence="11">Basal body L-ring protein</fullName>
    </alternativeName>
</protein>
<proteinExistence type="inferred from homology"/>
<keyword evidence="10 11" id="KW-0449">Lipoprotein</keyword>
<evidence type="ECO:0000256" key="1">
    <source>
        <dbReference type="ARBA" id="ARBA00002591"/>
    </source>
</evidence>
<feature type="chain" id="PRO_5043000105" description="Flagellar L-ring protein" evidence="12">
    <location>
        <begin position="26"/>
        <end position="231"/>
    </location>
</feature>
<comment type="subcellular location">
    <subcellularLocation>
        <location evidence="11">Cell outer membrane</location>
        <topology evidence="11">Lipid-anchor</topology>
    </subcellularLocation>
    <subcellularLocation>
        <location evidence="11">Bacterial flagellum basal body</location>
    </subcellularLocation>
    <subcellularLocation>
        <location evidence="2">Membrane</location>
        <topology evidence="2">Lipid-anchor</topology>
    </subcellularLocation>
</comment>
<evidence type="ECO:0000256" key="3">
    <source>
        <dbReference type="ARBA" id="ARBA00006929"/>
    </source>
</evidence>
<keyword evidence="14" id="KW-1185">Reference proteome</keyword>
<evidence type="ECO:0000256" key="7">
    <source>
        <dbReference type="ARBA" id="ARBA00023139"/>
    </source>
</evidence>
<evidence type="ECO:0000313" key="13">
    <source>
        <dbReference type="EMBL" id="BCD99300.1"/>
    </source>
</evidence>
<evidence type="ECO:0000256" key="12">
    <source>
        <dbReference type="SAM" id="SignalP"/>
    </source>
</evidence>
<reference evidence="13 14" key="1">
    <citation type="journal article" date="2022" name="IScience">
        <title>An ultrasensitive nanofiber-based assay for enzymatic hydrolysis and deep-sea microbial degradation of cellulose.</title>
        <authorList>
            <person name="Tsudome M."/>
            <person name="Tachioka M."/>
            <person name="Miyazaki M."/>
            <person name="Uchimura K."/>
            <person name="Tsuda M."/>
            <person name="Takaki Y."/>
            <person name="Deguchi S."/>
        </authorList>
    </citation>
    <scope>NUCLEOTIDE SEQUENCE [LARGE SCALE GENOMIC DNA]</scope>
    <source>
        <strain evidence="13 14">GE09</strain>
    </source>
</reference>
<dbReference type="GO" id="GO:0071973">
    <property type="term" value="P:bacterial-type flagellum-dependent cell motility"/>
    <property type="evidence" value="ECO:0007669"/>
    <property type="project" value="InterPro"/>
</dbReference>
<keyword evidence="5 11" id="KW-0732">Signal</keyword>
<evidence type="ECO:0000256" key="6">
    <source>
        <dbReference type="ARBA" id="ARBA00023136"/>
    </source>
</evidence>
<sequence length="231" mass="24479">MNLKYLRIPLAGALSGLGLLLVGCASQPTPQPGDPHFAPVVMPSVPPVPATNGSLFSERSAMQLFSDQKANRIGDLVTVVLSEQTVSNKSANVEVSKESDISLPSPTVFGAPVTIGGNTLATSVSAERDFTGEADAAQSNSLRGNITVTVMDVWPNGTLVIRGEKWMTLNRGAELIRISGLVRPDDVSSDNEVLSTKIANAQITYTGTGELASSQTMGFMSRFFNSGYWPF</sequence>
<gene>
    <name evidence="11" type="primary">flgH</name>
    <name evidence="13" type="ORF">MARGE09_P3501</name>
</gene>
<dbReference type="AlphaFoldDB" id="A0AAN2BLR3"/>
<dbReference type="EMBL" id="AP023086">
    <property type="protein sequence ID" value="BCD99300.1"/>
    <property type="molecule type" value="Genomic_DNA"/>
</dbReference>
<evidence type="ECO:0000256" key="10">
    <source>
        <dbReference type="ARBA" id="ARBA00023288"/>
    </source>
</evidence>
<dbReference type="NCBIfam" id="NF001304">
    <property type="entry name" value="PRK00249.1-4"/>
    <property type="match status" value="1"/>
</dbReference>
<keyword evidence="9 11" id="KW-0998">Cell outer membrane</keyword>
<evidence type="ECO:0000256" key="11">
    <source>
        <dbReference type="HAMAP-Rule" id="MF_00415"/>
    </source>
</evidence>
<feature type="signal peptide" evidence="12">
    <location>
        <begin position="1"/>
        <end position="25"/>
    </location>
</feature>
<evidence type="ECO:0000256" key="5">
    <source>
        <dbReference type="ARBA" id="ARBA00022729"/>
    </source>
</evidence>
<keyword evidence="7" id="KW-0564">Palmitate</keyword>
<organism evidence="13 14">
    <name type="scientific">Marinagarivorans cellulosilyticus</name>
    <dbReference type="NCBI Taxonomy" id="2721545"/>
    <lineage>
        <taxon>Bacteria</taxon>
        <taxon>Pseudomonadati</taxon>
        <taxon>Pseudomonadota</taxon>
        <taxon>Gammaproteobacteria</taxon>
        <taxon>Cellvibrionales</taxon>
        <taxon>Cellvibrionaceae</taxon>
        <taxon>Marinagarivorans</taxon>
    </lineage>
</organism>
<dbReference type="GO" id="GO:0009427">
    <property type="term" value="C:bacterial-type flagellum basal body, distal rod, L ring"/>
    <property type="evidence" value="ECO:0007669"/>
    <property type="project" value="InterPro"/>
</dbReference>